<sequence length="149" mass="16572">MSQARRLQRTIHAGCKQLGLDDDTRRALQLVATGKDSLAAMTETELQQVVQALRQRGFKPGVKPGAKGRYKPAPRADLRMIHALWGALGRAGKLQKPGRDGLNAFLRSRFERTWGAVPIDVDAMTDWTQISAVIDALKDWCRREGVPLK</sequence>
<reference evidence="1" key="1">
    <citation type="submission" date="2024-02" db="EMBL/GenBank/DDBJ databases">
        <title>Genome sequences of strain Gemmobacter sp. JM10B15.</title>
        <authorList>
            <person name="Zhang M."/>
        </authorList>
    </citation>
    <scope>NUCLEOTIDE SEQUENCE</scope>
    <source>
        <strain evidence="1">JM10B15</strain>
    </source>
</reference>
<dbReference type="Pfam" id="PF06252">
    <property type="entry name" value="GemA"/>
    <property type="match status" value="1"/>
</dbReference>
<keyword evidence="2" id="KW-1185">Reference proteome</keyword>
<comment type="caution">
    <text evidence="1">The sequence shown here is derived from an EMBL/GenBank/DDBJ whole genome shotgun (WGS) entry which is preliminary data.</text>
</comment>
<protein>
    <submittedName>
        <fullName evidence="1">Regulatory protein GemA</fullName>
    </submittedName>
</protein>
<dbReference type="EMBL" id="JBALHR010000022">
    <property type="protein sequence ID" value="MEH7830359.1"/>
    <property type="molecule type" value="Genomic_DNA"/>
</dbReference>
<dbReference type="InterPro" id="IPR009363">
    <property type="entry name" value="Phage_Mu_Gp16"/>
</dbReference>
<accession>A0ABU8C075</accession>
<organism evidence="1 2">
    <name type="scientific">Gemmobacter denitrificans</name>
    <dbReference type="NCBI Taxonomy" id="3123040"/>
    <lineage>
        <taxon>Bacteria</taxon>
        <taxon>Pseudomonadati</taxon>
        <taxon>Pseudomonadota</taxon>
        <taxon>Alphaproteobacteria</taxon>
        <taxon>Rhodobacterales</taxon>
        <taxon>Paracoccaceae</taxon>
        <taxon>Gemmobacter</taxon>
    </lineage>
</organism>
<evidence type="ECO:0000313" key="2">
    <source>
        <dbReference type="Proteomes" id="UP001431963"/>
    </source>
</evidence>
<dbReference type="RefSeq" id="WP_335425402.1">
    <property type="nucleotide sequence ID" value="NZ_JBALHR010000022.1"/>
</dbReference>
<dbReference type="Proteomes" id="UP001431963">
    <property type="component" value="Unassembled WGS sequence"/>
</dbReference>
<name>A0ABU8C075_9RHOB</name>
<evidence type="ECO:0000313" key="1">
    <source>
        <dbReference type="EMBL" id="MEH7830359.1"/>
    </source>
</evidence>
<proteinExistence type="predicted"/>
<gene>
    <name evidence="1" type="ORF">V6590_19585</name>
</gene>